<organism evidence="2 3">
    <name type="scientific">candidate division WOR-1 bacterium RIFCSPHIGHO2_01_FULL_53_15</name>
    <dbReference type="NCBI Taxonomy" id="1802564"/>
    <lineage>
        <taxon>Bacteria</taxon>
        <taxon>Bacillati</taxon>
        <taxon>Saganbacteria</taxon>
    </lineage>
</organism>
<gene>
    <name evidence="2" type="ORF">A2625_04150</name>
</gene>
<evidence type="ECO:0000313" key="2">
    <source>
        <dbReference type="EMBL" id="OGB89916.1"/>
    </source>
</evidence>
<dbReference type="InterPro" id="IPR003961">
    <property type="entry name" value="FN3_dom"/>
</dbReference>
<evidence type="ECO:0000313" key="3">
    <source>
        <dbReference type="Proteomes" id="UP000178724"/>
    </source>
</evidence>
<dbReference type="Pfam" id="PF07602">
    <property type="entry name" value="DUF1565"/>
    <property type="match status" value="1"/>
</dbReference>
<dbReference type="InterPro" id="IPR036116">
    <property type="entry name" value="FN3_sf"/>
</dbReference>
<evidence type="ECO:0000259" key="1">
    <source>
        <dbReference type="PROSITE" id="PS50853"/>
    </source>
</evidence>
<dbReference type="InterPro" id="IPR011459">
    <property type="entry name" value="DUF1565"/>
</dbReference>
<dbReference type="SUPFAM" id="SSF49265">
    <property type="entry name" value="Fibronectin type III"/>
    <property type="match status" value="1"/>
</dbReference>
<dbReference type="AlphaFoldDB" id="A0A1F4Q253"/>
<dbReference type="SUPFAM" id="SSF51126">
    <property type="entry name" value="Pectin lyase-like"/>
    <property type="match status" value="2"/>
</dbReference>
<dbReference type="InterPro" id="IPR006626">
    <property type="entry name" value="PbH1"/>
</dbReference>
<dbReference type="InterPro" id="IPR011050">
    <property type="entry name" value="Pectin_lyase_fold/virulence"/>
</dbReference>
<sequence length="1186" mass="121439">MSFVIAPQAAQATTYYVSTAGSNGNNGLTAGTAWRTVTYAVGQATTSGDIIRVAAGSYQTETFPFTISSGVTVTGESRATTTIEATAAAAAMITMNSSSVLANLTVRGMSTSGGTSSFINMFSSGAEVNNCIIDTGTLPAAADSFAVGIEIRAQSCQVRNSVFYAAGGAVAVSGGADRFNIGVFLGRFAAGAAINTEGAIIEKNEFRDIGVGIWVAANNSGAGAAISKNTLAGCGWSIYFQNTGAGVTGNYTIKNNILASAVSAGGSGGYGLKVDAVISPVINYSYNCTYEAAPDISGGTFNNLGNNKDNQNPLFYWAARKDYRLFSDSPAVGAADDGSNMGAYEGSVAIPAGTYFVSTSGSNDNDGLTAATAFRTITYAVGAPRVKAVNVAAGTYNAAGGESFPITIPSNVRVSGESRSSVTVEASAIAGVITMGTNSTVEGMTVNGSLSAFGTVFTVGSNGADINDCVIRLTGDAGNKFYVGVTVSGASNARLRNSLVYTTDAKYTDPGAGEMNIGVWGGAAPGGAAASVSGLQITGNEIRNLGFGILIIQDTGTGATINNNTVVDNAYGIWLPSGADVGGGPDNAGTYPITNTIVASSDTYGIIRGSGTVTSTYNDVYANAANYTGLSAGTGDISQNPVFVDYAGNDFNLQVTSPCIDAGTPSGTDIGAYSYAGSLAAPTVTVEAPNGGETIAVSSTYNITWSVSSPVGLKASPITLRLSTNSGSSWSLIASGEANDGTYSWAAPSTQLTSCRISVEAEDLRGSVGADRSNSDFSVVAGLPTAPTGLIGTAESTAAIRWSWSHDGSELGGFYLLDTDNAVKATIAAATSANTLEAGLSANTAYTRKVRAYNANGSTDSSTASRYTLASVPTSLAATAISSTEASLAWQGDGTSYRLERSFDGTNYDVIVSGIAPLEPRGAAVYTAGDLLPEKQVWFRVRAVNGDGIVTEPGAAISLSTLAYLTAPIIVSLEIDRHTFFSGDVISTKPKVAAIVRSRASLNRDAAALTFTRASDNKVYGPYGRINYLRTTGENSYEVGWIHGLIDKMEGGNYRINVSLSDAFGNTGTYEASSVIYDEKTTAPALAPGTTPRTGSPDFSPAGGETMAIGYSLTVPADLQMIIFNQGGREIYRATYVSGEEGAAAGYNVVSWGGRDMSGRAAPRGIYVGWLIAGGQPIGKFYTVVK</sequence>
<dbReference type="Proteomes" id="UP000178724">
    <property type="component" value="Unassembled WGS sequence"/>
</dbReference>
<dbReference type="Gene3D" id="2.160.20.10">
    <property type="entry name" value="Single-stranded right-handed beta-helix, Pectin lyase-like"/>
    <property type="match status" value="2"/>
</dbReference>
<protein>
    <recommendedName>
        <fullName evidence="1">Fibronectin type-III domain-containing protein</fullName>
    </recommendedName>
</protein>
<accession>A0A1F4Q253</accession>
<comment type="caution">
    <text evidence="2">The sequence shown here is derived from an EMBL/GenBank/DDBJ whole genome shotgun (WGS) entry which is preliminary data.</text>
</comment>
<dbReference type="Gene3D" id="2.60.40.10">
    <property type="entry name" value="Immunoglobulins"/>
    <property type="match status" value="2"/>
</dbReference>
<dbReference type="EMBL" id="METM01000019">
    <property type="protein sequence ID" value="OGB89916.1"/>
    <property type="molecule type" value="Genomic_DNA"/>
</dbReference>
<feature type="domain" description="Fibronectin type-III" evidence="1">
    <location>
        <begin position="872"/>
        <end position="964"/>
    </location>
</feature>
<name>A0A1F4Q253_UNCSA</name>
<dbReference type="CDD" id="cd00063">
    <property type="entry name" value="FN3"/>
    <property type="match status" value="1"/>
</dbReference>
<dbReference type="PROSITE" id="PS50853">
    <property type="entry name" value="FN3"/>
    <property type="match status" value="1"/>
</dbReference>
<proteinExistence type="predicted"/>
<dbReference type="SMART" id="SM00060">
    <property type="entry name" value="FN3"/>
    <property type="match status" value="2"/>
</dbReference>
<dbReference type="InterPro" id="IPR012334">
    <property type="entry name" value="Pectin_lyas_fold"/>
</dbReference>
<dbReference type="Gene3D" id="2.60.40.4070">
    <property type="match status" value="1"/>
</dbReference>
<dbReference type="InterPro" id="IPR013783">
    <property type="entry name" value="Ig-like_fold"/>
</dbReference>
<dbReference type="SMART" id="SM00710">
    <property type="entry name" value="PbH1"/>
    <property type="match status" value="7"/>
</dbReference>
<reference evidence="2 3" key="1">
    <citation type="journal article" date="2016" name="Nat. Commun.">
        <title>Thousands of microbial genomes shed light on interconnected biogeochemical processes in an aquifer system.</title>
        <authorList>
            <person name="Anantharaman K."/>
            <person name="Brown C.T."/>
            <person name="Hug L.A."/>
            <person name="Sharon I."/>
            <person name="Castelle C.J."/>
            <person name="Probst A.J."/>
            <person name="Thomas B.C."/>
            <person name="Singh A."/>
            <person name="Wilkins M.J."/>
            <person name="Karaoz U."/>
            <person name="Brodie E.L."/>
            <person name="Williams K.H."/>
            <person name="Hubbard S.S."/>
            <person name="Banfield J.F."/>
        </authorList>
    </citation>
    <scope>NUCLEOTIDE SEQUENCE [LARGE SCALE GENOMIC DNA]</scope>
</reference>